<dbReference type="Gene3D" id="3.40.50.1370">
    <property type="entry name" value="Aspartate/ornithine carbamoyltransferase"/>
    <property type="match status" value="2"/>
</dbReference>
<comment type="catalytic activity">
    <reaction evidence="7">
        <text>carbamoyl phosphate + L-aspartate = N-carbamoyl-L-aspartate + phosphate + H(+)</text>
        <dbReference type="Rhea" id="RHEA:20013"/>
        <dbReference type="ChEBI" id="CHEBI:15378"/>
        <dbReference type="ChEBI" id="CHEBI:29991"/>
        <dbReference type="ChEBI" id="CHEBI:32814"/>
        <dbReference type="ChEBI" id="CHEBI:43474"/>
        <dbReference type="ChEBI" id="CHEBI:58228"/>
        <dbReference type="EC" id="2.1.3.2"/>
    </reaction>
</comment>
<organism evidence="10">
    <name type="scientific">marine sediment metagenome</name>
    <dbReference type="NCBI Taxonomy" id="412755"/>
    <lineage>
        <taxon>unclassified sequences</taxon>
        <taxon>metagenomes</taxon>
        <taxon>ecological metagenomes</taxon>
    </lineage>
</organism>
<dbReference type="InterPro" id="IPR006131">
    <property type="entry name" value="Asp_carbamoyltransf_Asp/Orn-bd"/>
</dbReference>
<dbReference type="InterPro" id="IPR006132">
    <property type="entry name" value="Asp/Orn_carbamoyltranf_P-bd"/>
</dbReference>
<dbReference type="InterPro" id="IPR006130">
    <property type="entry name" value="Asp/Orn_carbamoylTrfase"/>
</dbReference>
<dbReference type="Pfam" id="PF00185">
    <property type="entry name" value="OTCace"/>
    <property type="match status" value="1"/>
</dbReference>
<dbReference type="PRINTS" id="PR00100">
    <property type="entry name" value="AOTCASE"/>
</dbReference>
<evidence type="ECO:0000259" key="8">
    <source>
        <dbReference type="Pfam" id="PF00185"/>
    </source>
</evidence>
<sequence>MLKSKDLLDIKSLEVSEIESILEVAAGYKDVISRDIKKVPTLRGRTVVNLFFEPSTRTRTSFELAAKRLSCDVVNFSVPTSAVVKGETLLDTALTVEALGAETVIVRHKSAGVPHLLGRSLRASVINAGDGMNEHPTQALLDAFTMKVKKGSFKGLQVAIVGDVIHSRVAKSNIYCLNKLGAKVRLIGPPTLVNETMEAKGAKVYFSMEDGLRGVDVVMMLRIQMERMGGGFFPSTEEYFKIWGLTERRLALADKKAIVMHPGPMNRGIEISSGIADGPQSVILEQVTNGLAVRMAVMHLLASGGKQ</sequence>
<dbReference type="EMBL" id="LAZR01010242">
    <property type="protein sequence ID" value="KKM68037.1"/>
    <property type="molecule type" value="Genomic_DNA"/>
</dbReference>
<dbReference type="GO" id="GO:0005829">
    <property type="term" value="C:cytosol"/>
    <property type="evidence" value="ECO:0007669"/>
    <property type="project" value="TreeGrafter"/>
</dbReference>
<dbReference type="Pfam" id="PF02729">
    <property type="entry name" value="OTCace_N"/>
    <property type="match status" value="1"/>
</dbReference>
<evidence type="ECO:0000256" key="6">
    <source>
        <dbReference type="ARBA" id="ARBA00043884"/>
    </source>
</evidence>
<comment type="pathway">
    <text evidence="1">Pyrimidine metabolism; UMP biosynthesis via de novo pathway; (S)-dihydroorotate from bicarbonate: step 2/3.</text>
</comment>
<dbReference type="EC" id="2.1.3.2" evidence="3"/>
<feature type="domain" description="Aspartate/ornithine carbamoyltransferase Asp/Orn-binding" evidence="8">
    <location>
        <begin position="154"/>
        <end position="300"/>
    </location>
</feature>
<dbReference type="PRINTS" id="PR00101">
    <property type="entry name" value="ATCASE"/>
</dbReference>
<evidence type="ECO:0000259" key="9">
    <source>
        <dbReference type="Pfam" id="PF02729"/>
    </source>
</evidence>
<protein>
    <recommendedName>
        <fullName evidence="3">aspartate carbamoyltransferase</fullName>
        <ecNumber evidence="3">2.1.3.2</ecNumber>
    </recommendedName>
</protein>
<gene>
    <name evidence="10" type="ORF">LCGC14_1464940</name>
</gene>
<comment type="function">
    <text evidence="6">Catalyzes the condensation of carbamoyl phosphate and aspartate to form carbamoyl aspartate and inorganic phosphate, the committed step in the de novo pyrimidine nucleotide biosynthesis pathway.</text>
</comment>
<dbReference type="PANTHER" id="PTHR45753">
    <property type="entry name" value="ORNITHINE CARBAMOYLTRANSFERASE, MITOCHONDRIAL"/>
    <property type="match status" value="1"/>
</dbReference>
<keyword evidence="4" id="KW-0808">Transferase</keyword>
<dbReference type="AlphaFoldDB" id="A0A0F9MFW2"/>
<accession>A0A0F9MFW2</accession>
<dbReference type="InterPro" id="IPR036901">
    <property type="entry name" value="Asp/Orn_carbamoylTrfase_sf"/>
</dbReference>
<dbReference type="GO" id="GO:0006520">
    <property type="term" value="P:amino acid metabolic process"/>
    <property type="evidence" value="ECO:0007669"/>
    <property type="project" value="InterPro"/>
</dbReference>
<dbReference type="GO" id="GO:0006207">
    <property type="term" value="P:'de novo' pyrimidine nucleobase biosynthetic process"/>
    <property type="evidence" value="ECO:0007669"/>
    <property type="project" value="InterPro"/>
</dbReference>
<reference evidence="10" key="1">
    <citation type="journal article" date="2015" name="Nature">
        <title>Complex archaea that bridge the gap between prokaryotes and eukaryotes.</title>
        <authorList>
            <person name="Spang A."/>
            <person name="Saw J.H."/>
            <person name="Jorgensen S.L."/>
            <person name="Zaremba-Niedzwiedzka K."/>
            <person name="Martijn J."/>
            <person name="Lind A.E."/>
            <person name="van Eijk R."/>
            <person name="Schleper C."/>
            <person name="Guy L."/>
            <person name="Ettema T.J."/>
        </authorList>
    </citation>
    <scope>NUCLEOTIDE SEQUENCE</scope>
</reference>
<feature type="domain" description="Aspartate/ornithine carbamoyltransferase carbamoyl-P binding" evidence="9">
    <location>
        <begin position="5"/>
        <end position="147"/>
    </location>
</feature>
<dbReference type="InterPro" id="IPR002082">
    <property type="entry name" value="Asp_carbamoyltransf"/>
</dbReference>
<evidence type="ECO:0000256" key="1">
    <source>
        <dbReference type="ARBA" id="ARBA00004852"/>
    </source>
</evidence>
<dbReference type="PROSITE" id="PS00097">
    <property type="entry name" value="CARBAMOYLTRANSFERASE"/>
    <property type="match status" value="1"/>
</dbReference>
<dbReference type="NCBIfam" id="NF002032">
    <property type="entry name" value="PRK00856.1"/>
    <property type="match status" value="1"/>
</dbReference>
<comment type="similarity">
    <text evidence="2">Belongs to the aspartate/ornithine carbamoyltransferase superfamily. ATCase family.</text>
</comment>
<dbReference type="GO" id="GO:0044205">
    <property type="term" value="P:'de novo' UMP biosynthetic process"/>
    <property type="evidence" value="ECO:0007669"/>
    <property type="project" value="UniProtKB-UniPathway"/>
</dbReference>
<dbReference type="FunFam" id="3.40.50.1370:FF:000007">
    <property type="entry name" value="Aspartate carbamoyltransferase"/>
    <property type="match status" value="1"/>
</dbReference>
<dbReference type="SUPFAM" id="SSF53671">
    <property type="entry name" value="Aspartate/ornithine carbamoyltransferase"/>
    <property type="match status" value="1"/>
</dbReference>
<dbReference type="GO" id="GO:0004070">
    <property type="term" value="F:aspartate carbamoyltransferase activity"/>
    <property type="evidence" value="ECO:0007669"/>
    <property type="project" value="UniProtKB-EC"/>
</dbReference>
<dbReference type="NCBIfam" id="TIGR00670">
    <property type="entry name" value="asp_carb_tr"/>
    <property type="match status" value="1"/>
</dbReference>
<proteinExistence type="inferred from homology"/>
<evidence type="ECO:0000256" key="7">
    <source>
        <dbReference type="ARBA" id="ARBA00048859"/>
    </source>
</evidence>
<dbReference type="GO" id="GO:0016597">
    <property type="term" value="F:amino acid binding"/>
    <property type="evidence" value="ECO:0007669"/>
    <property type="project" value="InterPro"/>
</dbReference>
<evidence type="ECO:0000256" key="2">
    <source>
        <dbReference type="ARBA" id="ARBA00008896"/>
    </source>
</evidence>
<dbReference type="HAMAP" id="MF_00001">
    <property type="entry name" value="Asp_carb_tr"/>
    <property type="match status" value="1"/>
</dbReference>
<evidence type="ECO:0000256" key="3">
    <source>
        <dbReference type="ARBA" id="ARBA00013008"/>
    </source>
</evidence>
<keyword evidence="5" id="KW-0665">Pyrimidine biosynthesis</keyword>
<evidence type="ECO:0000256" key="5">
    <source>
        <dbReference type="ARBA" id="ARBA00022975"/>
    </source>
</evidence>
<dbReference type="UniPathway" id="UPA00070">
    <property type="reaction ID" value="UER00116"/>
</dbReference>
<dbReference type="PANTHER" id="PTHR45753:SF6">
    <property type="entry name" value="ASPARTATE CARBAMOYLTRANSFERASE"/>
    <property type="match status" value="1"/>
</dbReference>
<name>A0A0F9MFW2_9ZZZZ</name>
<comment type="caution">
    <text evidence="10">The sequence shown here is derived from an EMBL/GenBank/DDBJ whole genome shotgun (WGS) entry which is preliminary data.</text>
</comment>
<evidence type="ECO:0000256" key="4">
    <source>
        <dbReference type="ARBA" id="ARBA00022679"/>
    </source>
</evidence>
<evidence type="ECO:0000313" key="10">
    <source>
        <dbReference type="EMBL" id="KKM68037.1"/>
    </source>
</evidence>